<dbReference type="Pfam" id="PF10342">
    <property type="entry name" value="Kre9_KNH"/>
    <property type="match status" value="1"/>
</dbReference>
<organism evidence="5 6">
    <name type="scientific">Hohenbuehelia grisea</name>
    <dbReference type="NCBI Taxonomy" id="104357"/>
    <lineage>
        <taxon>Eukaryota</taxon>
        <taxon>Fungi</taxon>
        <taxon>Dikarya</taxon>
        <taxon>Basidiomycota</taxon>
        <taxon>Agaricomycotina</taxon>
        <taxon>Agaricomycetes</taxon>
        <taxon>Agaricomycetidae</taxon>
        <taxon>Agaricales</taxon>
        <taxon>Pleurotineae</taxon>
        <taxon>Pleurotaceae</taxon>
        <taxon>Hohenbuehelia</taxon>
    </lineage>
</organism>
<dbReference type="InterPro" id="IPR018466">
    <property type="entry name" value="Kre9/Knh1-like_N"/>
</dbReference>
<dbReference type="InterPro" id="IPR052479">
    <property type="entry name" value="GPI-anchor_Adhesion_Reg"/>
</dbReference>
<dbReference type="PANTHER" id="PTHR35185:SF1">
    <property type="entry name" value="UPF0619 GPI-ANCHORED MEMBRANE PROTEIN C1322.10"/>
    <property type="match status" value="1"/>
</dbReference>
<evidence type="ECO:0000313" key="5">
    <source>
        <dbReference type="EMBL" id="KAL0946549.1"/>
    </source>
</evidence>
<gene>
    <name evidence="5" type="ORF">HGRIS_012754</name>
</gene>
<feature type="signal peptide" evidence="3">
    <location>
        <begin position="1"/>
        <end position="19"/>
    </location>
</feature>
<evidence type="ECO:0000256" key="1">
    <source>
        <dbReference type="ARBA" id="ARBA00022729"/>
    </source>
</evidence>
<sequence length="187" mass="19224">MFFAKSLVYLAAAASSALAITINAPSGQNYWVQNASNVISWTFDAGDPSPIDITITNPNSSFLNGNFSIARNVGLDNGSFTVTNVTLRVASGYVVNFVNSNQTQVLATSQPFDVRRPGTTPVTVSLPSPSPTAASSSSRSGTSTRATAATPTSTVPSAENGALPAYVDLMPLALSAVVAIFGGFVAL</sequence>
<reference evidence="6" key="1">
    <citation type="submission" date="2024-06" db="EMBL/GenBank/DDBJ databases">
        <title>Multi-omics analyses provide insights into the biosynthesis of the anticancer antibiotic pleurotin in Hohenbuehelia grisea.</title>
        <authorList>
            <person name="Weaver J.A."/>
            <person name="Alberti F."/>
        </authorList>
    </citation>
    <scope>NUCLEOTIDE SEQUENCE [LARGE SCALE GENOMIC DNA]</scope>
    <source>
        <strain evidence="6">T-177</strain>
    </source>
</reference>
<evidence type="ECO:0000259" key="4">
    <source>
        <dbReference type="Pfam" id="PF10342"/>
    </source>
</evidence>
<comment type="caution">
    <text evidence="5">The sequence shown here is derived from an EMBL/GenBank/DDBJ whole genome shotgun (WGS) entry which is preliminary data.</text>
</comment>
<dbReference type="Proteomes" id="UP001556367">
    <property type="component" value="Unassembled WGS sequence"/>
</dbReference>
<feature type="region of interest" description="Disordered" evidence="2">
    <location>
        <begin position="112"/>
        <end position="157"/>
    </location>
</feature>
<dbReference type="PANTHER" id="PTHR35185">
    <property type="entry name" value="SERINE/THREONINE-RICH PROTEIN ADG2-RELATED"/>
    <property type="match status" value="1"/>
</dbReference>
<name>A0ABR3IT92_9AGAR</name>
<keyword evidence="6" id="KW-1185">Reference proteome</keyword>
<feature type="domain" description="Yeast cell wall synthesis Kre9/Knh1-like N-terminal" evidence="4">
    <location>
        <begin position="25"/>
        <end position="114"/>
    </location>
</feature>
<evidence type="ECO:0000313" key="6">
    <source>
        <dbReference type="Proteomes" id="UP001556367"/>
    </source>
</evidence>
<accession>A0ABR3IT92</accession>
<evidence type="ECO:0000256" key="3">
    <source>
        <dbReference type="SAM" id="SignalP"/>
    </source>
</evidence>
<protein>
    <recommendedName>
        <fullName evidence="4">Yeast cell wall synthesis Kre9/Knh1-like N-terminal domain-containing protein</fullName>
    </recommendedName>
</protein>
<feature type="chain" id="PRO_5045085328" description="Yeast cell wall synthesis Kre9/Knh1-like N-terminal domain-containing protein" evidence="3">
    <location>
        <begin position="20"/>
        <end position="187"/>
    </location>
</feature>
<evidence type="ECO:0000256" key="2">
    <source>
        <dbReference type="SAM" id="MobiDB-lite"/>
    </source>
</evidence>
<keyword evidence="1 3" id="KW-0732">Signal</keyword>
<feature type="compositionally biased region" description="Low complexity" evidence="2">
    <location>
        <begin position="117"/>
        <end position="157"/>
    </location>
</feature>
<proteinExistence type="predicted"/>
<dbReference type="EMBL" id="JASNQZ010000015">
    <property type="protein sequence ID" value="KAL0946549.1"/>
    <property type="molecule type" value="Genomic_DNA"/>
</dbReference>